<comment type="caution">
    <text evidence="4">The sequence shown here is derived from an EMBL/GenBank/DDBJ whole genome shotgun (WGS) entry which is preliminary data.</text>
</comment>
<dbReference type="PANTHER" id="PTHR21705:SF11">
    <property type="entry name" value="FHIP FAMILY PROTEIN CG3558"/>
    <property type="match status" value="1"/>
</dbReference>
<evidence type="ECO:0000259" key="3">
    <source>
        <dbReference type="Pfam" id="PF19314"/>
    </source>
</evidence>
<dbReference type="AlphaFoldDB" id="A0AAW2HTV2"/>
<evidence type="ECO:0000313" key="4">
    <source>
        <dbReference type="EMBL" id="KAL0272983.1"/>
    </source>
</evidence>
<protein>
    <recommendedName>
        <fullName evidence="3">FHF complex subunit HOOK-interacting protein C-terminal domain-containing protein</fullName>
    </recommendedName>
</protein>
<evidence type="ECO:0000256" key="1">
    <source>
        <dbReference type="ARBA" id="ARBA00024336"/>
    </source>
</evidence>
<gene>
    <name evidence="4" type="ORF">PYX00_005771</name>
</gene>
<dbReference type="Pfam" id="PF19311">
    <property type="entry name" value="KELAA"/>
    <property type="match status" value="1"/>
</dbReference>
<accession>A0AAW2HTV2</accession>
<feature type="region of interest" description="Disordered" evidence="2">
    <location>
        <begin position="511"/>
        <end position="576"/>
    </location>
</feature>
<feature type="compositionally biased region" description="Acidic residues" evidence="2">
    <location>
        <begin position="550"/>
        <end position="565"/>
    </location>
</feature>
<feature type="compositionally biased region" description="Polar residues" evidence="2">
    <location>
        <begin position="511"/>
        <end position="526"/>
    </location>
</feature>
<dbReference type="Pfam" id="PF19314">
    <property type="entry name" value="DUF5917"/>
    <property type="match status" value="1"/>
</dbReference>
<feature type="domain" description="FHF complex subunit HOOK-interacting protein C-terminal" evidence="3">
    <location>
        <begin position="594"/>
        <end position="686"/>
    </location>
</feature>
<dbReference type="InterPro" id="IPR019384">
    <property type="entry name" value="FHIP"/>
</dbReference>
<name>A0AAW2HTV2_9NEOP</name>
<comment type="similarity">
    <text evidence="1">Belongs to the FHIP family.</text>
</comment>
<dbReference type="EMBL" id="JARGDH010000003">
    <property type="protein sequence ID" value="KAL0272983.1"/>
    <property type="molecule type" value="Genomic_DNA"/>
</dbReference>
<sequence length="805" mass="90688">MSWLLNSQLRTSLGGRRQVTPPLKECDPTACIESFKKHWQQAREIIERTQPPGGYPIHDDVLGVVNHLGQMVTLLVLELRPNERVESSQAPTPCLEHLLSENILERLFNWSIHTGRFINDVKLEQLKLYELFVSHAGQQLLVHEPFLRPLLKLLSSCTSEVYPVEVEKHLVLLLNQLCVSVMHNIQLLDLFFSAPSKQGPAKFLLFSLLVPFVHREGSIGQQARDALLLCMSLSKKNDLVGAYITENSNVCPVLATGLSGLYSLLPRKLEIETEDWHRLTPDDINELPELTHFINSFEFCNAIAQVAHPTVKDQLLEFIYQGFLLPTVEELVTATAYYELFIRNATNSGLLQTLIKFLLKDCYDGQRILNTLIVRIHSPTRLCLVTLALLETLINLDSEEVMVELILKHLVPCSHVMLSQRRRLREIDPYAPSALRFLSLTPLHCSNRTQPVPSHPRASHAPQSLVYGLRPEESLYGNYHAYLCDARSKIESCARNCKKWSRTYDGEDSVLANSVPSRKNSAINKNENCDRTDELPDGDGPSESNNNLDALDDAEDGEGEEDAAEKDESSKNSSNVEKIVRSNSHLDSYVTPDIGPFLDALLKALEKMPFHSLYVNLRLTAIISRLAVYPQPLLSSLLLNHFLVFQPSIRSLFQVLASVKQKLDSILNKTPDVEKLIGEALNFLLQREEKLANMRKIAVEAPAMRRSVSSNEPFSRGDSRRRSFSSALSSVLRRAIPSSPPTIEKLIEVDVPGSVYRYIRSKKTDSNGEGEIRDAVLCAVLLDEWLKELAAIAQEHTLYSLTNFT</sequence>
<dbReference type="Pfam" id="PF10257">
    <property type="entry name" value="RAI16-like"/>
    <property type="match status" value="1"/>
</dbReference>
<organism evidence="4">
    <name type="scientific">Menopon gallinae</name>
    <name type="common">poultry shaft louse</name>
    <dbReference type="NCBI Taxonomy" id="328185"/>
    <lineage>
        <taxon>Eukaryota</taxon>
        <taxon>Metazoa</taxon>
        <taxon>Ecdysozoa</taxon>
        <taxon>Arthropoda</taxon>
        <taxon>Hexapoda</taxon>
        <taxon>Insecta</taxon>
        <taxon>Pterygota</taxon>
        <taxon>Neoptera</taxon>
        <taxon>Paraneoptera</taxon>
        <taxon>Psocodea</taxon>
        <taxon>Troctomorpha</taxon>
        <taxon>Phthiraptera</taxon>
        <taxon>Amblycera</taxon>
        <taxon>Menoponidae</taxon>
        <taxon>Menopon</taxon>
    </lineage>
</organism>
<reference evidence="4" key="1">
    <citation type="journal article" date="2024" name="Gigascience">
        <title>Chromosome-level genome of the poultry shaft louse Menopon gallinae provides insight into the host-switching and adaptive evolution of parasitic lice.</title>
        <authorList>
            <person name="Xu Y."/>
            <person name="Ma L."/>
            <person name="Liu S."/>
            <person name="Liang Y."/>
            <person name="Liu Q."/>
            <person name="He Z."/>
            <person name="Tian L."/>
            <person name="Duan Y."/>
            <person name="Cai W."/>
            <person name="Li H."/>
            <person name="Song F."/>
        </authorList>
    </citation>
    <scope>NUCLEOTIDE SEQUENCE</scope>
    <source>
        <strain evidence="4">Cailab_2023a</strain>
    </source>
</reference>
<dbReference type="PANTHER" id="PTHR21705">
    <property type="entry name" value="RAI16 PROTEIN-RELATED"/>
    <property type="match status" value="1"/>
</dbReference>
<evidence type="ECO:0000256" key="2">
    <source>
        <dbReference type="SAM" id="MobiDB-lite"/>
    </source>
</evidence>
<dbReference type="InterPro" id="IPR045669">
    <property type="entry name" value="FHIP_C"/>
</dbReference>
<proteinExistence type="inferred from homology"/>
<dbReference type="InterPro" id="IPR045668">
    <property type="entry name" value="FHIP_KELAA_motif"/>
</dbReference>